<dbReference type="Pfam" id="PF02578">
    <property type="entry name" value="Cu-oxidase_4"/>
    <property type="match status" value="1"/>
</dbReference>
<name>A0A1F6VBT9_9PROT</name>
<proteinExistence type="inferred from homology"/>
<keyword evidence="3" id="KW-0808">Transferase</keyword>
<sequence length="242" mass="25849">MNCLHPDWPAPSSVRAVTTVRHGGQSQGKYASFNLGAHVGDDPAHVAENRARLRAAAALPADPVWLTQVHGIDVVDVATVKSDIQADGAYANLPGRVCAVLTADCLPIFLCNRQGSEVALLHGGWRGLASGIVEAGLRVFRSSADELIAWFGPAIGARAYEVGDDVRDVFVQHDAQAASAFTASKPGKWQMDIYGLARQRLVAQGVGAIYGGEYCTATQADLFFSYRRNGVTGRMASLIWLE</sequence>
<evidence type="ECO:0000256" key="4">
    <source>
        <dbReference type="ARBA" id="ARBA00022723"/>
    </source>
</evidence>
<comment type="catalytic activity">
    <reaction evidence="1">
        <text>inosine + phosphate = alpha-D-ribose 1-phosphate + hypoxanthine</text>
        <dbReference type="Rhea" id="RHEA:27646"/>
        <dbReference type="ChEBI" id="CHEBI:17368"/>
        <dbReference type="ChEBI" id="CHEBI:17596"/>
        <dbReference type="ChEBI" id="CHEBI:43474"/>
        <dbReference type="ChEBI" id="CHEBI:57720"/>
        <dbReference type="EC" id="2.4.2.1"/>
    </reaction>
    <physiologicalReaction direction="left-to-right" evidence="1">
        <dbReference type="Rhea" id="RHEA:27647"/>
    </physiologicalReaction>
</comment>
<comment type="similarity">
    <text evidence="2 10">Belongs to the purine nucleoside phosphorylase YfiH/LACC1 family.</text>
</comment>
<dbReference type="PANTHER" id="PTHR30616">
    <property type="entry name" value="UNCHARACTERIZED PROTEIN YFIH"/>
    <property type="match status" value="1"/>
</dbReference>
<keyword evidence="4" id="KW-0479">Metal-binding</keyword>
<keyword evidence="6" id="KW-0862">Zinc</keyword>
<evidence type="ECO:0000256" key="7">
    <source>
        <dbReference type="ARBA" id="ARBA00047989"/>
    </source>
</evidence>
<comment type="catalytic activity">
    <reaction evidence="9">
        <text>S-methyl-5'-thioadenosine + phosphate = 5-(methylsulfanyl)-alpha-D-ribose 1-phosphate + adenine</text>
        <dbReference type="Rhea" id="RHEA:11852"/>
        <dbReference type="ChEBI" id="CHEBI:16708"/>
        <dbReference type="ChEBI" id="CHEBI:17509"/>
        <dbReference type="ChEBI" id="CHEBI:43474"/>
        <dbReference type="ChEBI" id="CHEBI:58533"/>
        <dbReference type="EC" id="2.4.2.28"/>
    </reaction>
    <physiologicalReaction direction="left-to-right" evidence="9">
        <dbReference type="Rhea" id="RHEA:11853"/>
    </physiologicalReaction>
</comment>
<dbReference type="Gene3D" id="3.60.140.10">
    <property type="entry name" value="CNF1/YfiH-like putative cysteine hydrolases"/>
    <property type="match status" value="1"/>
</dbReference>
<reference evidence="11 12" key="1">
    <citation type="journal article" date="2016" name="Nat. Commun.">
        <title>Thousands of microbial genomes shed light on interconnected biogeochemical processes in an aquifer system.</title>
        <authorList>
            <person name="Anantharaman K."/>
            <person name="Brown C.T."/>
            <person name="Hug L.A."/>
            <person name="Sharon I."/>
            <person name="Castelle C.J."/>
            <person name="Probst A.J."/>
            <person name="Thomas B.C."/>
            <person name="Singh A."/>
            <person name="Wilkins M.J."/>
            <person name="Karaoz U."/>
            <person name="Brodie E.L."/>
            <person name="Williams K.H."/>
            <person name="Hubbard S.S."/>
            <person name="Banfield J.F."/>
        </authorList>
    </citation>
    <scope>NUCLEOTIDE SEQUENCE [LARGE SCALE GENOMIC DNA]</scope>
</reference>
<dbReference type="InterPro" id="IPR038371">
    <property type="entry name" value="Cu_polyphenol_OxRdtase_sf"/>
</dbReference>
<evidence type="ECO:0000313" key="11">
    <source>
        <dbReference type="EMBL" id="OGI67110.1"/>
    </source>
</evidence>
<dbReference type="AlphaFoldDB" id="A0A1F6VBT9"/>
<dbReference type="GO" id="GO:0017061">
    <property type="term" value="F:S-methyl-5-thioadenosine phosphorylase activity"/>
    <property type="evidence" value="ECO:0007669"/>
    <property type="project" value="UniProtKB-EC"/>
</dbReference>
<evidence type="ECO:0000256" key="10">
    <source>
        <dbReference type="RuleBase" id="RU361274"/>
    </source>
</evidence>
<dbReference type="GO" id="GO:0005507">
    <property type="term" value="F:copper ion binding"/>
    <property type="evidence" value="ECO:0007669"/>
    <property type="project" value="TreeGrafter"/>
</dbReference>
<evidence type="ECO:0000256" key="8">
    <source>
        <dbReference type="ARBA" id="ARBA00048968"/>
    </source>
</evidence>
<comment type="catalytic activity">
    <reaction evidence="8">
        <text>adenosine + phosphate = alpha-D-ribose 1-phosphate + adenine</text>
        <dbReference type="Rhea" id="RHEA:27642"/>
        <dbReference type="ChEBI" id="CHEBI:16335"/>
        <dbReference type="ChEBI" id="CHEBI:16708"/>
        <dbReference type="ChEBI" id="CHEBI:43474"/>
        <dbReference type="ChEBI" id="CHEBI:57720"/>
        <dbReference type="EC" id="2.4.2.1"/>
    </reaction>
    <physiologicalReaction direction="left-to-right" evidence="8">
        <dbReference type="Rhea" id="RHEA:27643"/>
    </physiologicalReaction>
</comment>
<dbReference type="PANTHER" id="PTHR30616:SF2">
    <property type="entry name" value="PURINE NUCLEOSIDE PHOSPHORYLASE LACC1"/>
    <property type="match status" value="1"/>
</dbReference>
<evidence type="ECO:0000256" key="6">
    <source>
        <dbReference type="ARBA" id="ARBA00022833"/>
    </source>
</evidence>
<evidence type="ECO:0000313" key="12">
    <source>
        <dbReference type="Proteomes" id="UP000179076"/>
    </source>
</evidence>
<evidence type="ECO:0000256" key="2">
    <source>
        <dbReference type="ARBA" id="ARBA00007353"/>
    </source>
</evidence>
<organism evidence="11 12">
    <name type="scientific">Candidatus Muproteobacteria bacterium RBG_16_60_9</name>
    <dbReference type="NCBI Taxonomy" id="1817755"/>
    <lineage>
        <taxon>Bacteria</taxon>
        <taxon>Pseudomonadati</taxon>
        <taxon>Pseudomonadota</taxon>
        <taxon>Candidatus Muproteobacteria</taxon>
    </lineage>
</organism>
<evidence type="ECO:0000256" key="9">
    <source>
        <dbReference type="ARBA" id="ARBA00049893"/>
    </source>
</evidence>
<dbReference type="EMBL" id="MFSP01000067">
    <property type="protein sequence ID" value="OGI67110.1"/>
    <property type="molecule type" value="Genomic_DNA"/>
</dbReference>
<evidence type="ECO:0000256" key="1">
    <source>
        <dbReference type="ARBA" id="ARBA00000553"/>
    </source>
</evidence>
<protein>
    <recommendedName>
        <fullName evidence="10">Purine nucleoside phosphorylase</fullName>
    </recommendedName>
</protein>
<keyword evidence="5" id="KW-0378">Hydrolase</keyword>
<dbReference type="Proteomes" id="UP000179076">
    <property type="component" value="Unassembled WGS sequence"/>
</dbReference>
<dbReference type="GO" id="GO:0016787">
    <property type="term" value="F:hydrolase activity"/>
    <property type="evidence" value="ECO:0007669"/>
    <property type="project" value="UniProtKB-KW"/>
</dbReference>
<comment type="catalytic activity">
    <reaction evidence="7">
        <text>adenosine + H2O + H(+) = inosine + NH4(+)</text>
        <dbReference type="Rhea" id="RHEA:24408"/>
        <dbReference type="ChEBI" id="CHEBI:15377"/>
        <dbReference type="ChEBI" id="CHEBI:15378"/>
        <dbReference type="ChEBI" id="CHEBI:16335"/>
        <dbReference type="ChEBI" id="CHEBI:17596"/>
        <dbReference type="ChEBI" id="CHEBI:28938"/>
        <dbReference type="EC" id="3.5.4.4"/>
    </reaction>
    <physiologicalReaction direction="left-to-right" evidence="7">
        <dbReference type="Rhea" id="RHEA:24409"/>
    </physiologicalReaction>
</comment>
<comment type="caution">
    <text evidence="11">The sequence shown here is derived from an EMBL/GenBank/DDBJ whole genome shotgun (WGS) entry which is preliminary data.</text>
</comment>
<dbReference type="NCBIfam" id="TIGR00726">
    <property type="entry name" value="peptidoglycan editing factor PgeF"/>
    <property type="match status" value="1"/>
</dbReference>
<dbReference type="InterPro" id="IPR003730">
    <property type="entry name" value="Cu_polyphenol_OxRdtase"/>
</dbReference>
<dbReference type="CDD" id="cd16833">
    <property type="entry name" value="YfiH"/>
    <property type="match status" value="1"/>
</dbReference>
<dbReference type="InterPro" id="IPR011324">
    <property type="entry name" value="Cytotoxic_necrot_fac-like_cat"/>
</dbReference>
<evidence type="ECO:0000256" key="5">
    <source>
        <dbReference type="ARBA" id="ARBA00022801"/>
    </source>
</evidence>
<accession>A0A1F6VBT9</accession>
<gene>
    <name evidence="11" type="ORF">A2W18_03095</name>
</gene>
<evidence type="ECO:0000256" key="3">
    <source>
        <dbReference type="ARBA" id="ARBA00022679"/>
    </source>
</evidence>
<dbReference type="SUPFAM" id="SSF64438">
    <property type="entry name" value="CNF1/YfiH-like putative cysteine hydrolases"/>
    <property type="match status" value="1"/>
</dbReference>